<accession>A0A5C3PKV9</accession>
<keyword evidence="2" id="KW-1185">Reference proteome</keyword>
<name>A0A5C3PKV9_9APHY</name>
<dbReference type="Proteomes" id="UP000308197">
    <property type="component" value="Unassembled WGS sequence"/>
</dbReference>
<dbReference type="InParanoid" id="A0A5C3PKV9"/>
<dbReference type="EMBL" id="ML211060">
    <property type="protein sequence ID" value="TFK89921.1"/>
    <property type="molecule type" value="Genomic_DNA"/>
</dbReference>
<reference evidence="1 2" key="1">
    <citation type="journal article" date="2019" name="Nat. Ecol. Evol.">
        <title>Megaphylogeny resolves global patterns of mushroom evolution.</title>
        <authorList>
            <person name="Varga T."/>
            <person name="Krizsan K."/>
            <person name="Foldi C."/>
            <person name="Dima B."/>
            <person name="Sanchez-Garcia M."/>
            <person name="Sanchez-Ramirez S."/>
            <person name="Szollosi G.J."/>
            <person name="Szarkandi J.G."/>
            <person name="Papp V."/>
            <person name="Albert L."/>
            <person name="Andreopoulos W."/>
            <person name="Angelini C."/>
            <person name="Antonin V."/>
            <person name="Barry K.W."/>
            <person name="Bougher N.L."/>
            <person name="Buchanan P."/>
            <person name="Buyck B."/>
            <person name="Bense V."/>
            <person name="Catcheside P."/>
            <person name="Chovatia M."/>
            <person name="Cooper J."/>
            <person name="Damon W."/>
            <person name="Desjardin D."/>
            <person name="Finy P."/>
            <person name="Geml J."/>
            <person name="Haridas S."/>
            <person name="Hughes K."/>
            <person name="Justo A."/>
            <person name="Karasinski D."/>
            <person name="Kautmanova I."/>
            <person name="Kiss B."/>
            <person name="Kocsube S."/>
            <person name="Kotiranta H."/>
            <person name="LaButti K.M."/>
            <person name="Lechner B.E."/>
            <person name="Liimatainen K."/>
            <person name="Lipzen A."/>
            <person name="Lukacs Z."/>
            <person name="Mihaltcheva S."/>
            <person name="Morgado L.N."/>
            <person name="Niskanen T."/>
            <person name="Noordeloos M.E."/>
            <person name="Ohm R.A."/>
            <person name="Ortiz-Santana B."/>
            <person name="Ovrebo C."/>
            <person name="Racz N."/>
            <person name="Riley R."/>
            <person name="Savchenko A."/>
            <person name="Shiryaev A."/>
            <person name="Soop K."/>
            <person name="Spirin V."/>
            <person name="Szebenyi C."/>
            <person name="Tomsovsky M."/>
            <person name="Tulloss R.E."/>
            <person name="Uehling J."/>
            <person name="Grigoriev I.V."/>
            <person name="Vagvolgyi C."/>
            <person name="Papp T."/>
            <person name="Martin F.M."/>
            <person name="Miettinen O."/>
            <person name="Hibbett D.S."/>
            <person name="Nagy L.G."/>
        </authorList>
    </citation>
    <scope>NUCLEOTIDE SEQUENCE [LARGE SCALE GENOMIC DNA]</scope>
    <source>
        <strain evidence="1 2">HHB13444</strain>
    </source>
</reference>
<sequence>MPAVLSTARLGNHSDRQCRKCDRDVPPTPRHWDYQLRMCRVCALTYIPPIRIPGGRAQLKKCVLCNNMLALSSFTSGADKPPHDRCRSCRKRERCTSCRKIKKRKEFQRTTKDTEGRVTGTRTTKTCRKCLDKKATREAGRHLHAVQNGEWSHLHSCYPVTNRRIR</sequence>
<proteinExistence type="predicted"/>
<evidence type="ECO:0000313" key="2">
    <source>
        <dbReference type="Proteomes" id="UP000308197"/>
    </source>
</evidence>
<protein>
    <submittedName>
        <fullName evidence="1">Uncharacterized protein</fullName>
    </submittedName>
</protein>
<gene>
    <name evidence="1" type="ORF">K466DRAFT_413135</name>
</gene>
<dbReference type="AlphaFoldDB" id="A0A5C3PKV9"/>
<evidence type="ECO:0000313" key="1">
    <source>
        <dbReference type="EMBL" id="TFK89921.1"/>
    </source>
</evidence>
<organism evidence="1 2">
    <name type="scientific">Polyporus arcularius HHB13444</name>
    <dbReference type="NCBI Taxonomy" id="1314778"/>
    <lineage>
        <taxon>Eukaryota</taxon>
        <taxon>Fungi</taxon>
        <taxon>Dikarya</taxon>
        <taxon>Basidiomycota</taxon>
        <taxon>Agaricomycotina</taxon>
        <taxon>Agaricomycetes</taxon>
        <taxon>Polyporales</taxon>
        <taxon>Polyporaceae</taxon>
        <taxon>Polyporus</taxon>
    </lineage>
</organism>